<keyword evidence="4" id="KW-0964">Secreted</keyword>
<dbReference type="OrthoDB" id="5777228at2759"/>
<proteinExistence type="inferred from homology"/>
<evidence type="ECO:0000256" key="2">
    <source>
        <dbReference type="ARBA" id="ARBA00005581"/>
    </source>
</evidence>
<accession>A0A7I4Y023</accession>
<organism evidence="6 7">
    <name type="scientific">Haemonchus contortus</name>
    <name type="common">Barber pole worm</name>
    <dbReference type="NCBI Taxonomy" id="6289"/>
    <lineage>
        <taxon>Eukaryota</taxon>
        <taxon>Metazoa</taxon>
        <taxon>Ecdysozoa</taxon>
        <taxon>Nematoda</taxon>
        <taxon>Chromadorea</taxon>
        <taxon>Rhabditida</taxon>
        <taxon>Rhabditina</taxon>
        <taxon>Rhabditomorpha</taxon>
        <taxon>Strongyloidea</taxon>
        <taxon>Trichostrongylidae</taxon>
        <taxon>Haemonchus</taxon>
    </lineage>
</organism>
<keyword evidence="5" id="KW-0732">Signal</keyword>
<dbReference type="InterPro" id="IPR010264">
    <property type="entry name" value="Self-incomp_S1"/>
</dbReference>
<evidence type="ECO:0000256" key="4">
    <source>
        <dbReference type="ARBA" id="ARBA00022525"/>
    </source>
</evidence>
<comment type="subcellular location">
    <subcellularLocation>
        <location evidence="1">Secreted</location>
    </subcellularLocation>
</comment>
<keyword evidence="3" id="KW-0713">Self-incompatibility</keyword>
<protein>
    <submittedName>
        <fullName evidence="7">S-protein homolog</fullName>
    </submittedName>
</protein>
<dbReference type="GO" id="GO:0005576">
    <property type="term" value="C:extracellular region"/>
    <property type="evidence" value="ECO:0007669"/>
    <property type="project" value="UniProtKB-SubCell"/>
</dbReference>
<dbReference type="Proteomes" id="UP000025227">
    <property type="component" value="Unplaced"/>
</dbReference>
<evidence type="ECO:0000256" key="1">
    <source>
        <dbReference type="ARBA" id="ARBA00004613"/>
    </source>
</evidence>
<dbReference type="WBParaSite" id="HCON_00036890-00001">
    <property type="protein sequence ID" value="HCON_00036890-00001"/>
    <property type="gene ID" value="HCON_00036890"/>
</dbReference>
<sequence length="134" mass="15906">MRYAFVTVVLSLIAGTDEKSHKWKNEIGVVNLCNANVRVRCQSILSDKKDVYLAPEHQLRFRFAELERGNRHFWCDVYGLFGFKETFDVYGRSAPIRNNITWFIKPDGLYLDVPWNQVKRWKWDFPPLETYAED</sequence>
<dbReference type="OMA" id="NVRIRCQ"/>
<reference evidence="7" key="1">
    <citation type="submission" date="2020-12" db="UniProtKB">
        <authorList>
            <consortium name="WormBaseParasite"/>
        </authorList>
    </citation>
    <scope>IDENTIFICATION</scope>
    <source>
        <strain evidence="7">MHco3</strain>
    </source>
</reference>
<comment type="similarity">
    <text evidence="2">Belongs to the plant self-incompatibility (S1) protein family.</text>
</comment>
<evidence type="ECO:0000256" key="5">
    <source>
        <dbReference type="ARBA" id="ARBA00022729"/>
    </source>
</evidence>
<dbReference type="GO" id="GO:0060320">
    <property type="term" value="P:rejection of self pollen"/>
    <property type="evidence" value="ECO:0007669"/>
    <property type="project" value="UniProtKB-KW"/>
</dbReference>
<evidence type="ECO:0000313" key="7">
    <source>
        <dbReference type="WBParaSite" id="HCON_00036890-00001"/>
    </source>
</evidence>
<keyword evidence="6" id="KW-1185">Reference proteome</keyword>
<evidence type="ECO:0000313" key="6">
    <source>
        <dbReference type="Proteomes" id="UP000025227"/>
    </source>
</evidence>
<name>A0A7I4Y023_HAECO</name>
<dbReference type="AlphaFoldDB" id="A0A7I4Y023"/>
<evidence type="ECO:0000256" key="3">
    <source>
        <dbReference type="ARBA" id="ARBA00022471"/>
    </source>
</evidence>
<dbReference type="Pfam" id="PF05938">
    <property type="entry name" value="Self-incomp_S1"/>
    <property type="match status" value="1"/>
</dbReference>